<dbReference type="PANTHER" id="PTHR11079">
    <property type="entry name" value="CYTOSINE DEAMINASE FAMILY MEMBER"/>
    <property type="match status" value="1"/>
</dbReference>
<comment type="function">
    <text evidence="8">Catalyzes the deamination of adenosine to inosine at the wobble position 34 of tRNA(Arg2).</text>
</comment>
<feature type="binding site" evidence="8">
    <location>
        <position position="51"/>
    </location>
    <ligand>
        <name>Zn(2+)</name>
        <dbReference type="ChEBI" id="CHEBI:29105"/>
        <note>catalytic</note>
    </ligand>
</feature>
<dbReference type="InterPro" id="IPR016193">
    <property type="entry name" value="Cytidine_deaminase-like"/>
</dbReference>
<comment type="caution">
    <text evidence="10">The sequence shown here is derived from an EMBL/GenBank/DDBJ whole genome shotgun (WGS) entry which is preliminary data.</text>
</comment>
<organism evidence="10 11">
    <name type="scientific">Clostridium novyi A str. 4552</name>
    <dbReference type="NCBI Taxonomy" id="1444289"/>
    <lineage>
        <taxon>Bacteria</taxon>
        <taxon>Bacillati</taxon>
        <taxon>Bacillota</taxon>
        <taxon>Clostridia</taxon>
        <taxon>Eubacteriales</taxon>
        <taxon>Clostridiaceae</taxon>
        <taxon>Clostridium</taxon>
    </lineage>
</organism>
<reference evidence="10 11" key="1">
    <citation type="submission" date="2014-01" db="EMBL/GenBank/DDBJ databases">
        <title>Plasmidome dynamics in the species complex Clostridium novyi sensu lato converts strains of independent lineages into distinctly different pathogens.</title>
        <authorList>
            <person name="Skarin H."/>
            <person name="Segerman B."/>
        </authorList>
    </citation>
    <scope>NUCLEOTIDE SEQUENCE [LARGE SCALE GENOMIC DNA]</scope>
    <source>
        <strain evidence="10 11">4552</strain>
    </source>
</reference>
<dbReference type="PROSITE" id="PS00903">
    <property type="entry name" value="CYT_DCMP_DEAMINASES_1"/>
    <property type="match status" value="1"/>
</dbReference>
<dbReference type="GO" id="GO:0002100">
    <property type="term" value="P:tRNA wobble adenosine to inosine editing"/>
    <property type="evidence" value="ECO:0007669"/>
    <property type="project" value="UniProtKB-UniRule"/>
</dbReference>
<dbReference type="InterPro" id="IPR028883">
    <property type="entry name" value="tRNA_aden_deaminase"/>
</dbReference>
<dbReference type="RefSeq" id="WP_039255838.1">
    <property type="nucleotide sequence ID" value="NZ_JENJ01000045.1"/>
</dbReference>
<protein>
    <recommendedName>
        <fullName evidence="8">tRNA-specific adenosine deaminase</fullName>
        <ecNumber evidence="8">3.5.4.33</ecNumber>
    </recommendedName>
</protein>
<evidence type="ECO:0000256" key="2">
    <source>
        <dbReference type="ARBA" id="ARBA00011738"/>
    </source>
</evidence>
<dbReference type="GO" id="GO:0008270">
    <property type="term" value="F:zinc ion binding"/>
    <property type="evidence" value="ECO:0007669"/>
    <property type="project" value="UniProtKB-UniRule"/>
</dbReference>
<accession>A0A0A0I6D0</accession>
<dbReference type="Proteomes" id="UP000030012">
    <property type="component" value="Unassembled WGS sequence"/>
</dbReference>
<dbReference type="HAMAP" id="MF_00972">
    <property type="entry name" value="tRNA_aden_deaminase"/>
    <property type="match status" value="1"/>
</dbReference>
<evidence type="ECO:0000256" key="3">
    <source>
        <dbReference type="ARBA" id="ARBA00022694"/>
    </source>
</evidence>
<comment type="similarity">
    <text evidence="1">Belongs to the cytidine and deoxycytidylate deaminase family. ADAT2 subfamily.</text>
</comment>
<proteinExistence type="inferred from homology"/>
<keyword evidence="3 8" id="KW-0819">tRNA processing</keyword>
<dbReference type="PANTHER" id="PTHR11079:SF202">
    <property type="entry name" value="TRNA-SPECIFIC ADENOSINE DEAMINASE"/>
    <property type="match status" value="1"/>
</dbReference>
<dbReference type="Gene3D" id="3.40.140.10">
    <property type="entry name" value="Cytidine Deaminase, domain 2"/>
    <property type="match status" value="1"/>
</dbReference>
<evidence type="ECO:0000256" key="8">
    <source>
        <dbReference type="HAMAP-Rule" id="MF_00972"/>
    </source>
</evidence>
<dbReference type="PROSITE" id="PS51747">
    <property type="entry name" value="CYT_DCMP_DEAMINASES_2"/>
    <property type="match status" value="1"/>
</dbReference>
<dbReference type="GO" id="GO:0052717">
    <property type="term" value="F:tRNA-specific adenosine-34 deaminase activity"/>
    <property type="evidence" value="ECO:0007669"/>
    <property type="project" value="UniProtKB-UniRule"/>
</dbReference>
<dbReference type="CDD" id="cd01285">
    <property type="entry name" value="nucleoside_deaminase"/>
    <property type="match status" value="1"/>
</dbReference>
<feature type="binding site" evidence="8">
    <location>
        <position position="84"/>
    </location>
    <ligand>
        <name>Zn(2+)</name>
        <dbReference type="ChEBI" id="CHEBI:29105"/>
        <note>catalytic</note>
    </ligand>
</feature>
<evidence type="ECO:0000256" key="5">
    <source>
        <dbReference type="ARBA" id="ARBA00022801"/>
    </source>
</evidence>
<feature type="binding site" evidence="8">
    <location>
        <position position="81"/>
    </location>
    <ligand>
        <name>Zn(2+)</name>
        <dbReference type="ChEBI" id="CHEBI:29105"/>
        <note>catalytic</note>
    </ligand>
</feature>
<comment type="subunit">
    <text evidence="2 8">Homodimer.</text>
</comment>
<dbReference type="InterPro" id="IPR016192">
    <property type="entry name" value="APOBEC/CMP_deaminase_Zn-bd"/>
</dbReference>
<evidence type="ECO:0000313" key="11">
    <source>
        <dbReference type="Proteomes" id="UP000030012"/>
    </source>
</evidence>
<dbReference type="EC" id="3.5.4.33" evidence="8"/>
<evidence type="ECO:0000256" key="4">
    <source>
        <dbReference type="ARBA" id="ARBA00022723"/>
    </source>
</evidence>
<comment type="cofactor">
    <cofactor evidence="8">
        <name>Zn(2+)</name>
        <dbReference type="ChEBI" id="CHEBI:29105"/>
    </cofactor>
    <text evidence="8">Binds 1 zinc ion per subunit.</text>
</comment>
<keyword evidence="4 8" id="KW-0479">Metal-binding</keyword>
<evidence type="ECO:0000256" key="6">
    <source>
        <dbReference type="ARBA" id="ARBA00022833"/>
    </source>
</evidence>
<dbReference type="AlphaFoldDB" id="A0A0A0I6D0"/>
<dbReference type="OrthoDB" id="9802676at2"/>
<feature type="domain" description="CMP/dCMP-type deaminase" evidence="9">
    <location>
        <begin position="1"/>
        <end position="127"/>
    </location>
</feature>
<dbReference type="Pfam" id="PF00383">
    <property type="entry name" value="dCMP_cyt_deam_1"/>
    <property type="match status" value="1"/>
</dbReference>
<evidence type="ECO:0000313" key="10">
    <source>
        <dbReference type="EMBL" id="KGM95200.1"/>
    </source>
</evidence>
<evidence type="ECO:0000256" key="7">
    <source>
        <dbReference type="ARBA" id="ARBA00048045"/>
    </source>
</evidence>
<evidence type="ECO:0000259" key="9">
    <source>
        <dbReference type="PROSITE" id="PS51747"/>
    </source>
</evidence>
<feature type="active site" description="Proton donor" evidence="8">
    <location>
        <position position="53"/>
    </location>
</feature>
<dbReference type="EMBL" id="JENJ01000045">
    <property type="protein sequence ID" value="KGM95200.1"/>
    <property type="molecule type" value="Genomic_DNA"/>
</dbReference>
<name>A0A0A0I6D0_CLONO</name>
<dbReference type="SUPFAM" id="SSF53927">
    <property type="entry name" value="Cytidine deaminase-like"/>
    <property type="match status" value="1"/>
</dbReference>
<gene>
    <name evidence="8" type="primary">tadA</name>
    <name evidence="10" type="ORF">Z968_09670</name>
</gene>
<sequence>MKKNFMDIALNEAKLAMEKDEVPVGAVIVKNGEIIASAHNLRETLNDPTAHAEMLAIKKASSILKNWRLNECEMYVTLEPCPMCAGAIIQSRIRKLYIGTIDPSAGCCGSVLNLTENRYLNTALSVKWFNDNRCSEILINFFKGKRK</sequence>
<keyword evidence="5 8" id="KW-0378">Hydrolase</keyword>
<evidence type="ECO:0000256" key="1">
    <source>
        <dbReference type="ARBA" id="ARBA00010669"/>
    </source>
</evidence>
<dbReference type="InterPro" id="IPR002125">
    <property type="entry name" value="CMP_dCMP_dom"/>
</dbReference>
<comment type="catalytic activity">
    <reaction evidence="7 8">
        <text>adenosine(34) in tRNA + H2O + H(+) = inosine(34) in tRNA + NH4(+)</text>
        <dbReference type="Rhea" id="RHEA:43168"/>
        <dbReference type="Rhea" id="RHEA-COMP:10373"/>
        <dbReference type="Rhea" id="RHEA-COMP:10374"/>
        <dbReference type="ChEBI" id="CHEBI:15377"/>
        <dbReference type="ChEBI" id="CHEBI:15378"/>
        <dbReference type="ChEBI" id="CHEBI:28938"/>
        <dbReference type="ChEBI" id="CHEBI:74411"/>
        <dbReference type="ChEBI" id="CHEBI:82852"/>
        <dbReference type="EC" id="3.5.4.33"/>
    </reaction>
</comment>
<keyword evidence="6 8" id="KW-0862">Zinc</keyword>